<keyword evidence="2" id="KW-0472">Membrane</keyword>
<dbReference type="AlphaFoldDB" id="A0A0A8ZIH1"/>
<dbReference type="EMBL" id="GBRH01258706">
    <property type="protein sequence ID" value="JAD39189.1"/>
    <property type="molecule type" value="Transcribed_RNA"/>
</dbReference>
<feature type="region of interest" description="Disordered" evidence="1">
    <location>
        <begin position="1"/>
        <end position="25"/>
    </location>
</feature>
<evidence type="ECO:0000256" key="1">
    <source>
        <dbReference type="SAM" id="MobiDB-lite"/>
    </source>
</evidence>
<sequence length="110" mass="11735">MSNVESCLPSGQGSSSPPASAKCATSAEMENNTSIGFAGNFLSMAILFLVFQSAHARPAKRNRPIFCENLTRLGSHYVISSSIEMGVPSPSIASLIQHQMNLAITHLKKI</sequence>
<keyword evidence="2" id="KW-0812">Transmembrane</keyword>
<name>A0A0A8ZIH1_ARUDO</name>
<feature type="compositionally biased region" description="Low complexity" evidence="1">
    <location>
        <begin position="9"/>
        <end position="21"/>
    </location>
</feature>
<evidence type="ECO:0000313" key="3">
    <source>
        <dbReference type="EMBL" id="JAD39189.1"/>
    </source>
</evidence>
<feature type="transmembrane region" description="Helical" evidence="2">
    <location>
        <begin position="35"/>
        <end position="54"/>
    </location>
</feature>
<reference evidence="3" key="2">
    <citation type="journal article" date="2015" name="Data Brief">
        <title>Shoot transcriptome of the giant reed, Arundo donax.</title>
        <authorList>
            <person name="Barrero R.A."/>
            <person name="Guerrero F.D."/>
            <person name="Moolhuijzen P."/>
            <person name="Goolsby J.A."/>
            <person name="Tidwell J."/>
            <person name="Bellgard S.E."/>
            <person name="Bellgard M.I."/>
        </authorList>
    </citation>
    <scope>NUCLEOTIDE SEQUENCE</scope>
    <source>
        <tissue evidence="3">Shoot tissue taken approximately 20 cm above the soil surface</tissue>
    </source>
</reference>
<accession>A0A0A8ZIH1</accession>
<evidence type="ECO:0000256" key="2">
    <source>
        <dbReference type="SAM" id="Phobius"/>
    </source>
</evidence>
<protein>
    <submittedName>
        <fullName evidence="3">Uncharacterized protein</fullName>
    </submittedName>
</protein>
<reference evidence="3" key="1">
    <citation type="submission" date="2014-09" db="EMBL/GenBank/DDBJ databases">
        <authorList>
            <person name="Magalhaes I.L.F."/>
            <person name="Oliveira U."/>
            <person name="Santos F.R."/>
            <person name="Vidigal T.H.D.A."/>
            <person name="Brescovit A.D."/>
            <person name="Santos A.J."/>
        </authorList>
    </citation>
    <scope>NUCLEOTIDE SEQUENCE</scope>
    <source>
        <tissue evidence="3">Shoot tissue taken approximately 20 cm above the soil surface</tissue>
    </source>
</reference>
<keyword evidence="2" id="KW-1133">Transmembrane helix</keyword>
<organism evidence="3">
    <name type="scientific">Arundo donax</name>
    <name type="common">Giant reed</name>
    <name type="synonym">Donax arundinaceus</name>
    <dbReference type="NCBI Taxonomy" id="35708"/>
    <lineage>
        <taxon>Eukaryota</taxon>
        <taxon>Viridiplantae</taxon>
        <taxon>Streptophyta</taxon>
        <taxon>Embryophyta</taxon>
        <taxon>Tracheophyta</taxon>
        <taxon>Spermatophyta</taxon>
        <taxon>Magnoliopsida</taxon>
        <taxon>Liliopsida</taxon>
        <taxon>Poales</taxon>
        <taxon>Poaceae</taxon>
        <taxon>PACMAD clade</taxon>
        <taxon>Arundinoideae</taxon>
        <taxon>Arundineae</taxon>
        <taxon>Arundo</taxon>
    </lineage>
</organism>
<proteinExistence type="predicted"/>